<keyword evidence="2" id="KW-1185">Reference proteome</keyword>
<gene>
    <name evidence="1" type="ORF">FHS57_001202</name>
</gene>
<dbReference type="EMBL" id="JACIBY010000002">
    <property type="protein sequence ID" value="MBB3837208.1"/>
    <property type="molecule type" value="Genomic_DNA"/>
</dbReference>
<proteinExistence type="predicted"/>
<accession>A0A7W6EP84</accession>
<dbReference type="AlphaFoldDB" id="A0A7W6EP84"/>
<evidence type="ECO:0000313" key="2">
    <source>
        <dbReference type="Proteomes" id="UP000541352"/>
    </source>
</evidence>
<organism evidence="1 2">
    <name type="scientific">Runella defluvii</name>
    <dbReference type="NCBI Taxonomy" id="370973"/>
    <lineage>
        <taxon>Bacteria</taxon>
        <taxon>Pseudomonadati</taxon>
        <taxon>Bacteroidota</taxon>
        <taxon>Cytophagia</taxon>
        <taxon>Cytophagales</taxon>
        <taxon>Spirosomataceae</taxon>
        <taxon>Runella</taxon>
    </lineage>
</organism>
<reference evidence="1 2" key="1">
    <citation type="submission" date="2020-08" db="EMBL/GenBank/DDBJ databases">
        <title>Genomic Encyclopedia of Type Strains, Phase IV (KMG-IV): sequencing the most valuable type-strain genomes for metagenomic binning, comparative biology and taxonomic classification.</title>
        <authorList>
            <person name="Goeker M."/>
        </authorList>
    </citation>
    <scope>NUCLEOTIDE SEQUENCE [LARGE SCALE GENOMIC DNA]</scope>
    <source>
        <strain evidence="1 2">DSM 17976</strain>
    </source>
</reference>
<name>A0A7W6EP84_9BACT</name>
<protein>
    <submittedName>
        <fullName evidence="1">Uncharacterized protein</fullName>
    </submittedName>
</protein>
<sequence length="81" mass="9371">MNALRQILTPSNGQLLIDIPKEYQQKRFEVIVLPIDETTEQDILKAKMTAFLNTLPTTEPTITEAEILAEIKAVRKERYER</sequence>
<comment type="caution">
    <text evidence="1">The sequence shown here is derived from an EMBL/GenBank/DDBJ whole genome shotgun (WGS) entry which is preliminary data.</text>
</comment>
<evidence type="ECO:0000313" key="1">
    <source>
        <dbReference type="EMBL" id="MBB3837208.1"/>
    </source>
</evidence>
<dbReference type="RefSeq" id="WP_183971961.1">
    <property type="nucleotide sequence ID" value="NZ_JACIBY010000002.1"/>
</dbReference>
<dbReference type="Proteomes" id="UP000541352">
    <property type="component" value="Unassembled WGS sequence"/>
</dbReference>